<feature type="region of interest" description="Disordered" evidence="1">
    <location>
        <begin position="25"/>
        <end position="80"/>
    </location>
</feature>
<feature type="compositionally biased region" description="Low complexity" evidence="1">
    <location>
        <begin position="50"/>
        <end position="61"/>
    </location>
</feature>
<dbReference type="Proteomes" id="UP000054925">
    <property type="component" value="Unassembled WGS sequence"/>
</dbReference>
<gene>
    <name evidence="3" type="ORF">AWB67_02737</name>
</gene>
<dbReference type="AlphaFoldDB" id="A0A158IPS2"/>
<keyword evidence="2" id="KW-0732">Signal</keyword>
<sequence>MKARLVLTTLVASLVAVGGLATAQETYRTAQPPMQGADTTGQQMAQPGMQQDANAPAQPADSSYGGAPATRSVAGGMTSKPCVRGTQCDIFFGQ</sequence>
<feature type="chain" id="PRO_5011112441" description="Lipoprotein" evidence="2">
    <location>
        <begin position="24"/>
        <end position="94"/>
    </location>
</feature>
<name>A0A158IPS2_9BURK</name>
<protein>
    <recommendedName>
        <fullName evidence="5">Lipoprotein</fullName>
    </recommendedName>
</protein>
<accession>A0A158IPS2</accession>
<comment type="caution">
    <text evidence="3">The sequence shown here is derived from an EMBL/GenBank/DDBJ whole genome shotgun (WGS) entry which is preliminary data.</text>
</comment>
<evidence type="ECO:0008006" key="5">
    <source>
        <dbReference type="Google" id="ProtNLM"/>
    </source>
</evidence>
<proteinExistence type="predicted"/>
<feature type="signal peptide" evidence="2">
    <location>
        <begin position="1"/>
        <end position="23"/>
    </location>
</feature>
<keyword evidence="4" id="KW-1185">Reference proteome</keyword>
<dbReference type="EMBL" id="FCOL02000013">
    <property type="protein sequence ID" value="SAL58557.1"/>
    <property type="molecule type" value="Genomic_DNA"/>
</dbReference>
<dbReference type="RefSeq" id="WP_087656757.1">
    <property type="nucleotide sequence ID" value="NZ_FCOL02000013.1"/>
</dbReference>
<dbReference type="OrthoDB" id="9009482at2"/>
<organism evidence="3 4">
    <name type="scientific">Caballeronia terrestris</name>
    <dbReference type="NCBI Taxonomy" id="1226301"/>
    <lineage>
        <taxon>Bacteria</taxon>
        <taxon>Pseudomonadati</taxon>
        <taxon>Pseudomonadota</taxon>
        <taxon>Betaproteobacteria</taxon>
        <taxon>Burkholderiales</taxon>
        <taxon>Burkholderiaceae</taxon>
        <taxon>Caballeronia</taxon>
    </lineage>
</organism>
<reference evidence="3" key="1">
    <citation type="submission" date="2016-01" db="EMBL/GenBank/DDBJ databases">
        <authorList>
            <person name="Peeters C."/>
        </authorList>
    </citation>
    <scope>NUCLEOTIDE SEQUENCE [LARGE SCALE GENOMIC DNA]</scope>
    <source>
        <strain evidence="3">LMG 22937</strain>
    </source>
</reference>
<evidence type="ECO:0000256" key="2">
    <source>
        <dbReference type="SAM" id="SignalP"/>
    </source>
</evidence>
<evidence type="ECO:0000256" key="1">
    <source>
        <dbReference type="SAM" id="MobiDB-lite"/>
    </source>
</evidence>
<evidence type="ECO:0000313" key="4">
    <source>
        <dbReference type="Proteomes" id="UP000054925"/>
    </source>
</evidence>
<feature type="compositionally biased region" description="Polar residues" evidence="1">
    <location>
        <begin position="37"/>
        <end position="49"/>
    </location>
</feature>
<evidence type="ECO:0000313" key="3">
    <source>
        <dbReference type="EMBL" id="SAL58557.1"/>
    </source>
</evidence>